<evidence type="ECO:0000256" key="1">
    <source>
        <dbReference type="SAM" id="Phobius"/>
    </source>
</evidence>
<keyword evidence="1" id="KW-0812">Transmembrane</keyword>
<dbReference type="KEGG" id="salh:HMF8227_00682"/>
<dbReference type="RefSeq" id="WP_109338844.1">
    <property type="nucleotide sequence ID" value="NZ_CP029347.1"/>
</dbReference>
<accession>A0A2S2E0K8</accession>
<dbReference type="AlphaFoldDB" id="A0A2S2E0K8"/>
<dbReference type="OrthoDB" id="5740556at2"/>
<keyword evidence="3" id="KW-1185">Reference proteome</keyword>
<proteinExistence type="predicted"/>
<dbReference type="EMBL" id="CP029347">
    <property type="protein sequence ID" value="AWL11178.1"/>
    <property type="molecule type" value="Genomic_DNA"/>
</dbReference>
<feature type="transmembrane region" description="Helical" evidence="1">
    <location>
        <begin position="48"/>
        <end position="66"/>
    </location>
</feature>
<sequence>MNKTVIKVISLVLLVIGAGLIYWGYQQAGSVESQVSEALTGAKTDEVMQMYIGGAVCLVVGLFMFFRR</sequence>
<gene>
    <name evidence="2" type="ORF">HMF8227_00682</name>
</gene>
<protein>
    <recommendedName>
        <fullName evidence="4">DUF3185 family protein</fullName>
    </recommendedName>
</protein>
<evidence type="ECO:0000313" key="3">
    <source>
        <dbReference type="Proteomes" id="UP000245728"/>
    </source>
</evidence>
<name>A0A2S2E0K8_9ALTE</name>
<dbReference type="Pfam" id="PF11381">
    <property type="entry name" value="DUF3185"/>
    <property type="match status" value="1"/>
</dbReference>
<keyword evidence="1" id="KW-1133">Transmembrane helix</keyword>
<evidence type="ECO:0000313" key="2">
    <source>
        <dbReference type="EMBL" id="AWL11178.1"/>
    </source>
</evidence>
<feature type="transmembrane region" description="Helical" evidence="1">
    <location>
        <begin position="5"/>
        <end position="25"/>
    </location>
</feature>
<reference evidence="2 3" key="1">
    <citation type="submission" date="2018-05" db="EMBL/GenBank/DDBJ databases">
        <title>Salinimonas sp. HMF8227 Genome sequencing and assembly.</title>
        <authorList>
            <person name="Kang H."/>
            <person name="Kang J."/>
            <person name="Cha I."/>
            <person name="Kim H."/>
            <person name="Joh K."/>
        </authorList>
    </citation>
    <scope>NUCLEOTIDE SEQUENCE [LARGE SCALE GENOMIC DNA]</scope>
    <source>
        <strain evidence="2 3">HMF8227</strain>
    </source>
</reference>
<keyword evidence="1" id="KW-0472">Membrane</keyword>
<evidence type="ECO:0008006" key="4">
    <source>
        <dbReference type="Google" id="ProtNLM"/>
    </source>
</evidence>
<dbReference type="Proteomes" id="UP000245728">
    <property type="component" value="Chromosome"/>
</dbReference>
<dbReference type="InterPro" id="IPR021521">
    <property type="entry name" value="DUF3185"/>
</dbReference>
<organism evidence="2 3">
    <name type="scientific">Saliniradius amylolyticus</name>
    <dbReference type="NCBI Taxonomy" id="2183582"/>
    <lineage>
        <taxon>Bacteria</taxon>
        <taxon>Pseudomonadati</taxon>
        <taxon>Pseudomonadota</taxon>
        <taxon>Gammaproteobacteria</taxon>
        <taxon>Alteromonadales</taxon>
        <taxon>Alteromonadaceae</taxon>
        <taxon>Saliniradius</taxon>
    </lineage>
</organism>